<feature type="transmembrane region" description="Helical" evidence="1">
    <location>
        <begin position="945"/>
        <end position="964"/>
    </location>
</feature>
<feature type="transmembrane region" description="Helical" evidence="1">
    <location>
        <begin position="12"/>
        <end position="31"/>
    </location>
</feature>
<feature type="transmembrane region" description="Helical" evidence="1">
    <location>
        <begin position="516"/>
        <end position="536"/>
    </location>
</feature>
<dbReference type="PANTHER" id="PTHR32063">
    <property type="match status" value="1"/>
</dbReference>
<evidence type="ECO:0000256" key="1">
    <source>
        <dbReference type="SAM" id="Phobius"/>
    </source>
</evidence>
<sequence length="1022" mass="109926">MINVSAWAIRRPLPALMIFFVLCVAGLWGFWKLPVARFPDVSFPMVVVTISQPGAAPSQLETEVTRRVEDQVATLDGVKRVTSSVTEGVSTTAIEFQLETDLASALDDTRAAVSRIRADLPQDVQEPLVTKVTIGGALMTYAVASDRMGVDELSWFVDRDVTRALFGVPGVAQVSRQGGVERMVRIDLDPDALQAYGITAGAVNQQLARTQVERPSGRTELGSGQQVLRTIATVQDAKQLEDFAIALPDGRGVRLGTLARITDATADPTQVALLDGKPVVAFSISRTRGSSELAVAEEVKAALDTLQKQNPGTAFQLVTSTVDETERSYHSSMEMLFEGALLALAVVWLFLRDWRATWISAIALPLSIIPTFAVMYWLGFSLNMITLLALSVVVGILVDDAIVEIENIVRHLRMGKTPLEAAREAADEIGIAVIATSMTLAAVFIPVAFMPGIAGKFFREFGWTAATAVLFSLLVARLLTPMIAAYQLKSHGEEEKEGPLMRRYLGLVDAALRHRWMTLGIATAFFVGSLLLVPLIPTTFIPFTDIGRSNLSLELAPGTRLEETVALTEQARAKLKSIPELKQVYATVGSVLDVGDPGKTGVGEPRKANLVLDWGQAGDRDRDQKQLEREVRTRLADLPGVRLSYISNEPGENLMLVLAGDDPQQLQTAAVALERELHTIKGLGSISSSASLLRPEIQILPDPQRAADLGVATADIAEAARIATSGDYTQRLAKLNLPERQIPIRVGFAQQTLRDPALIGQLRVPGRNGPVPLAAVADIVPGSGPSVISRYERQRNVTFTAELNGRPLGEVMQQVQQLPTVKNPPAGLSFINTGDAEVFVELFTGFVVAMIAGIACIYMVLLLLFNHALQPLTILTAVPLCAGGAFGALLLTNNMLSLPALIGLLMLIGIATKNSILLVDYAVIAEDEQGMSQHDALVDACRKRARPVIMTTIAMGAGMLPIALGLSGDSSFRRPMAMAVIGGLITSTALSLVVIPAAYTVVDDLGGWMRRKLRRDVKPPAA</sequence>
<dbReference type="Proteomes" id="UP000643403">
    <property type="component" value="Unassembled WGS sequence"/>
</dbReference>
<dbReference type="Gene3D" id="3.30.2090.10">
    <property type="entry name" value="Multidrug efflux transporter AcrB TolC docking domain, DN and DC subdomains"/>
    <property type="match status" value="2"/>
</dbReference>
<evidence type="ECO:0000313" key="3">
    <source>
        <dbReference type="Proteomes" id="UP000643403"/>
    </source>
</evidence>
<keyword evidence="1" id="KW-0472">Membrane</keyword>
<dbReference type="SUPFAM" id="SSF82693">
    <property type="entry name" value="Multidrug efflux transporter AcrB pore domain, PN1, PN2, PC1 and PC2 subdomains"/>
    <property type="match status" value="3"/>
</dbReference>
<dbReference type="Gene3D" id="3.30.70.1440">
    <property type="entry name" value="Multidrug efflux transporter AcrB pore domain"/>
    <property type="match status" value="1"/>
</dbReference>
<feature type="transmembrane region" description="Helical" evidence="1">
    <location>
        <begin position="898"/>
        <end position="924"/>
    </location>
</feature>
<dbReference type="Gene3D" id="3.30.70.1320">
    <property type="entry name" value="Multidrug efflux transporter AcrB pore domain like"/>
    <property type="match status" value="1"/>
</dbReference>
<keyword evidence="3" id="KW-1185">Reference proteome</keyword>
<feature type="transmembrane region" description="Helical" evidence="1">
    <location>
        <begin position="842"/>
        <end position="865"/>
    </location>
</feature>
<gene>
    <name evidence="2" type="ORF">GCM10008101_23960</name>
</gene>
<feature type="transmembrane region" description="Helical" evidence="1">
    <location>
        <begin position="429"/>
        <end position="449"/>
    </location>
</feature>
<dbReference type="SUPFAM" id="SSF82714">
    <property type="entry name" value="Multidrug efflux transporter AcrB TolC docking domain, DN and DC subdomains"/>
    <property type="match status" value="2"/>
</dbReference>
<dbReference type="InterPro" id="IPR001036">
    <property type="entry name" value="Acrflvin-R"/>
</dbReference>
<dbReference type="Gene3D" id="1.20.1640.10">
    <property type="entry name" value="Multidrug efflux transporter AcrB transmembrane domain"/>
    <property type="match status" value="2"/>
</dbReference>
<feature type="transmembrane region" description="Helical" evidence="1">
    <location>
        <begin position="976"/>
        <end position="1002"/>
    </location>
</feature>
<keyword evidence="1" id="KW-1133">Transmembrane helix</keyword>
<organism evidence="2 3">
    <name type="scientific">Cognatilysobacter xinjiangensis</name>
    <dbReference type="NCBI Taxonomy" id="546892"/>
    <lineage>
        <taxon>Bacteria</taxon>
        <taxon>Pseudomonadati</taxon>
        <taxon>Pseudomonadota</taxon>
        <taxon>Gammaproteobacteria</taxon>
        <taxon>Lysobacterales</taxon>
        <taxon>Lysobacteraceae</taxon>
        <taxon>Cognatilysobacter</taxon>
    </lineage>
</organism>
<dbReference type="Pfam" id="PF00873">
    <property type="entry name" value="ACR_tran"/>
    <property type="match status" value="1"/>
</dbReference>
<proteinExistence type="predicted"/>
<comment type="caution">
    <text evidence="2">The sequence shown here is derived from an EMBL/GenBank/DDBJ whole genome shotgun (WGS) entry which is preliminary data.</text>
</comment>
<reference evidence="3" key="1">
    <citation type="journal article" date="2019" name="Int. J. Syst. Evol. Microbiol.">
        <title>The Global Catalogue of Microorganisms (GCM) 10K type strain sequencing project: providing services to taxonomists for standard genome sequencing and annotation.</title>
        <authorList>
            <consortium name="The Broad Institute Genomics Platform"/>
            <consortium name="The Broad Institute Genome Sequencing Center for Infectious Disease"/>
            <person name="Wu L."/>
            <person name="Ma J."/>
        </authorList>
    </citation>
    <scope>NUCLEOTIDE SEQUENCE [LARGE SCALE GENOMIC DNA]</scope>
    <source>
        <strain evidence="3">KCTC 22558</strain>
    </source>
</reference>
<dbReference type="Gene3D" id="3.30.70.1430">
    <property type="entry name" value="Multidrug efflux transporter AcrB pore domain"/>
    <property type="match status" value="2"/>
</dbReference>
<dbReference type="EMBL" id="BMXY01000003">
    <property type="protein sequence ID" value="GGZ68845.1"/>
    <property type="molecule type" value="Genomic_DNA"/>
</dbReference>
<name>A0ABQ3C9G4_9GAMM</name>
<accession>A0ABQ3C9G4</accession>
<feature type="transmembrane region" description="Helical" evidence="1">
    <location>
        <begin position="384"/>
        <end position="409"/>
    </location>
</feature>
<dbReference type="RefSeq" id="WP_229790802.1">
    <property type="nucleotide sequence ID" value="NZ_BMXY01000003.1"/>
</dbReference>
<feature type="transmembrane region" description="Helical" evidence="1">
    <location>
        <begin position="358"/>
        <end position="378"/>
    </location>
</feature>
<feature type="transmembrane region" description="Helical" evidence="1">
    <location>
        <begin position="461"/>
        <end position="480"/>
    </location>
</feature>
<dbReference type="PRINTS" id="PR00702">
    <property type="entry name" value="ACRIFLAVINRP"/>
</dbReference>
<dbReference type="PANTHER" id="PTHR32063:SF77">
    <property type="entry name" value="ACR FAMILY TRANSPORT PROTEIN"/>
    <property type="match status" value="1"/>
</dbReference>
<dbReference type="SUPFAM" id="SSF82866">
    <property type="entry name" value="Multidrug efflux transporter AcrB transmembrane domain"/>
    <property type="match status" value="2"/>
</dbReference>
<evidence type="ECO:0000313" key="2">
    <source>
        <dbReference type="EMBL" id="GGZ68845.1"/>
    </source>
</evidence>
<feature type="transmembrane region" description="Helical" evidence="1">
    <location>
        <begin position="335"/>
        <end position="351"/>
    </location>
</feature>
<keyword evidence="1" id="KW-0812">Transmembrane</keyword>
<feature type="transmembrane region" description="Helical" evidence="1">
    <location>
        <begin position="872"/>
        <end position="892"/>
    </location>
</feature>
<dbReference type="InterPro" id="IPR027463">
    <property type="entry name" value="AcrB_DN_DC_subdom"/>
</dbReference>
<protein>
    <submittedName>
        <fullName evidence="2">ACR family transporter</fullName>
    </submittedName>
</protein>